<reference evidence="2" key="1">
    <citation type="submission" date="2020-08" db="EMBL/GenBank/DDBJ databases">
        <title>Sequencing the genomes of 1000 actinobacteria strains.</title>
        <authorList>
            <person name="Klenk H.-P."/>
        </authorList>
    </citation>
    <scope>NUCLEOTIDE SEQUENCE</scope>
    <source>
        <strain evidence="2">DSM 10695</strain>
    </source>
</reference>
<dbReference type="PROSITE" id="PS51257">
    <property type="entry name" value="PROKAR_LIPOPROTEIN"/>
    <property type="match status" value="1"/>
</dbReference>
<dbReference type="EMBL" id="JACHMK010000001">
    <property type="protein sequence ID" value="MBB6334381.1"/>
    <property type="molecule type" value="Genomic_DNA"/>
</dbReference>
<gene>
    <name evidence="2" type="ORF">HD592_000946</name>
</gene>
<name>A0A923E6A9_9ACTO</name>
<evidence type="ECO:0000256" key="1">
    <source>
        <dbReference type="SAM" id="Phobius"/>
    </source>
</evidence>
<keyword evidence="1" id="KW-1133">Transmembrane helix</keyword>
<accession>A0A923E6A9</accession>
<evidence type="ECO:0000313" key="3">
    <source>
        <dbReference type="Proteomes" id="UP000617426"/>
    </source>
</evidence>
<feature type="transmembrane region" description="Helical" evidence="1">
    <location>
        <begin position="32"/>
        <end position="54"/>
    </location>
</feature>
<evidence type="ECO:0000313" key="2">
    <source>
        <dbReference type="EMBL" id="MBB6334381.1"/>
    </source>
</evidence>
<sequence>MLRAFIKGVFIGAVWCACVAFMVWLVSGRIDMFNLFFFGIGLLLSHGVWMMLYARSSEGNPKEK</sequence>
<organism evidence="2 3">
    <name type="scientific">Schaalia hyovaginalis</name>
    <dbReference type="NCBI Taxonomy" id="29316"/>
    <lineage>
        <taxon>Bacteria</taxon>
        <taxon>Bacillati</taxon>
        <taxon>Actinomycetota</taxon>
        <taxon>Actinomycetes</taxon>
        <taxon>Actinomycetales</taxon>
        <taxon>Actinomycetaceae</taxon>
        <taxon>Schaalia</taxon>
    </lineage>
</organism>
<dbReference type="RefSeq" id="WP_184452305.1">
    <property type="nucleotide sequence ID" value="NZ_JACHMK010000001.1"/>
</dbReference>
<feature type="transmembrane region" description="Helical" evidence="1">
    <location>
        <begin position="5"/>
        <end position="26"/>
    </location>
</feature>
<protein>
    <submittedName>
        <fullName evidence="2">Uncharacterized protein</fullName>
    </submittedName>
</protein>
<keyword evidence="1" id="KW-0812">Transmembrane</keyword>
<keyword evidence="1" id="KW-0472">Membrane</keyword>
<comment type="caution">
    <text evidence="2">The sequence shown here is derived from an EMBL/GenBank/DDBJ whole genome shotgun (WGS) entry which is preliminary data.</text>
</comment>
<proteinExistence type="predicted"/>
<dbReference type="AlphaFoldDB" id="A0A923E6A9"/>
<keyword evidence="3" id="KW-1185">Reference proteome</keyword>
<dbReference type="Proteomes" id="UP000617426">
    <property type="component" value="Unassembled WGS sequence"/>
</dbReference>